<dbReference type="GO" id="GO:0006886">
    <property type="term" value="P:intracellular protein transport"/>
    <property type="evidence" value="ECO:0007669"/>
    <property type="project" value="TreeGrafter"/>
</dbReference>
<dbReference type="CDD" id="cd06885">
    <property type="entry name" value="PX_SNX17_31"/>
    <property type="match status" value="1"/>
</dbReference>
<dbReference type="Gene3D" id="3.30.1520.10">
    <property type="entry name" value="Phox-like domain"/>
    <property type="match status" value="1"/>
</dbReference>
<dbReference type="PANTHER" id="PTHR12431:SF14">
    <property type="entry name" value="LD15323P"/>
    <property type="match status" value="1"/>
</dbReference>
<evidence type="ECO:0000256" key="10">
    <source>
        <dbReference type="ARBA" id="ARBA00023136"/>
    </source>
</evidence>
<dbReference type="FunFam" id="3.10.20.90:FF:000094">
    <property type="entry name" value="Sorting nexin-17 isoform1"/>
    <property type="match status" value="1"/>
</dbReference>
<comment type="caution">
    <text evidence="16">The sequence shown here is derived from an EMBL/GenBank/DDBJ whole genome shotgun (WGS) entry which is preliminary data.</text>
</comment>
<dbReference type="SUPFAM" id="SSF64268">
    <property type="entry name" value="PX domain"/>
    <property type="match status" value="1"/>
</dbReference>
<dbReference type="AlphaFoldDB" id="A0A9D4EJ42"/>
<dbReference type="GO" id="GO:0035091">
    <property type="term" value="F:phosphatidylinositol binding"/>
    <property type="evidence" value="ECO:0007669"/>
    <property type="project" value="InterPro"/>
</dbReference>
<dbReference type="InterPro" id="IPR036871">
    <property type="entry name" value="PX_dom_sf"/>
</dbReference>
<dbReference type="GO" id="GO:0007165">
    <property type="term" value="P:signal transduction"/>
    <property type="evidence" value="ECO:0007669"/>
    <property type="project" value="InterPro"/>
</dbReference>
<evidence type="ECO:0000313" key="17">
    <source>
        <dbReference type="Proteomes" id="UP000828390"/>
    </source>
</evidence>
<dbReference type="InterPro" id="IPR001683">
    <property type="entry name" value="PX_dom"/>
</dbReference>
<keyword evidence="7" id="KW-0967">Endosome</keyword>
<dbReference type="CDD" id="cd16121">
    <property type="entry name" value="FERM_F1_SNX17"/>
    <property type="match status" value="1"/>
</dbReference>
<comment type="subcellular location">
    <subcellularLocation>
        <location evidence="1">Cytoplasmic vesicle membrane</location>
        <topology evidence="1">Peripheral membrane protein</topology>
        <orientation evidence="1">Cytoplasmic side</orientation>
    </subcellularLocation>
    <subcellularLocation>
        <location evidence="2">Early endosome</location>
    </subcellularLocation>
</comment>
<dbReference type="InterPro" id="IPR040842">
    <property type="entry name" value="SNX17/31_FERM"/>
</dbReference>
<dbReference type="FunFam" id="1.20.80.60:FF:000001">
    <property type="entry name" value="Sorting nexin-17 isoform1"/>
    <property type="match status" value="1"/>
</dbReference>
<evidence type="ECO:0000256" key="13">
    <source>
        <dbReference type="SAM" id="MobiDB-lite"/>
    </source>
</evidence>
<reference evidence="16" key="2">
    <citation type="submission" date="2020-11" db="EMBL/GenBank/DDBJ databases">
        <authorList>
            <person name="McCartney M.A."/>
            <person name="Auch B."/>
            <person name="Kono T."/>
            <person name="Mallez S."/>
            <person name="Becker A."/>
            <person name="Gohl D.M."/>
            <person name="Silverstein K.A.T."/>
            <person name="Koren S."/>
            <person name="Bechman K.B."/>
            <person name="Herman A."/>
            <person name="Abrahante J.E."/>
            <person name="Garbe J."/>
        </authorList>
    </citation>
    <scope>NUCLEOTIDE SEQUENCE</scope>
    <source>
        <strain evidence="16">Duluth1</strain>
        <tissue evidence="16">Whole animal</tissue>
    </source>
</reference>
<evidence type="ECO:0000256" key="3">
    <source>
        <dbReference type="ARBA" id="ARBA00010883"/>
    </source>
</evidence>
<dbReference type="FunFam" id="2.30.29.30:FF:000145">
    <property type="entry name" value="Sorting nexin-17 isoform1"/>
    <property type="match status" value="1"/>
</dbReference>
<dbReference type="InterPro" id="IPR011993">
    <property type="entry name" value="PH-like_dom_sf"/>
</dbReference>
<gene>
    <name evidence="16" type="ORF">DPMN_158411</name>
</gene>
<protein>
    <recommendedName>
        <fullName evidence="4">Sorting nexin-17</fullName>
    </recommendedName>
</protein>
<keyword evidence="17" id="KW-1185">Reference proteome</keyword>
<evidence type="ECO:0000256" key="11">
    <source>
        <dbReference type="ARBA" id="ARBA00023329"/>
    </source>
</evidence>
<evidence type="ECO:0000256" key="8">
    <source>
        <dbReference type="ARBA" id="ARBA00022927"/>
    </source>
</evidence>
<feature type="compositionally biased region" description="Polar residues" evidence="13">
    <location>
        <begin position="402"/>
        <end position="426"/>
    </location>
</feature>
<reference evidence="16" key="1">
    <citation type="journal article" date="2019" name="bioRxiv">
        <title>The Genome of the Zebra Mussel, Dreissena polymorpha: A Resource for Invasive Species Research.</title>
        <authorList>
            <person name="McCartney M.A."/>
            <person name="Auch B."/>
            <person name="Kono T."/>
            <person name="Mallez S."/>
            <person name="Zhang Y."/>
            <person name="Obille A."/>
            <person name="Becker A."/>
            <person name="Abrahante J.E."/>
            <person name="Garbe J."/>
            <person name="Badalamenti J.P."/>
            <person name="Herman A."/>
            <person name="Mangelson H."/>
            <person name="Liachko I."/>
            <person name="Sullivan S."/>
            <person name="Sone E.D."/>
            <person name="Koren S."/>
            <person name="Silverstein K.A.T."/>
            <person name="Beckman K.B."/>
            <person name="Gohl D.M."/>
        </authorList>
    </citation>
    <scope>NUCLEOTIDE SEQUENCE</scope>
    <source>
        <strain evidence="16">Duluth1</strain>
        <tissue evidence="16">Whole animal</tissue>
    </source>
</reference>
<sequence length="467" mass="53103">MHFSIPDTSEITDGSGSTFTSFNIHINGVFHCTARFSLLFSFHEQLKKEFGVNNLPPFPPKKLFQVAGPKLEERRQMLERYIQIVSQEVAIANSDVFNQFLLTAQQETQKEQSENVSLDVYLMNGHKISIGVVSTDQTEDVLESVASQIDLPEDFVYYFGLYLVCKEASDGEMTIVRKLQDFESPYISLKSATKQGVHRIVLRKSYWDSSFDDELLANKVTMNLLYVQAVNDIERRWVITTKEQQEHLKSLQQKGSKREFLRLARTLKHYGYMQFHPCVADYPHDQSHVLIAAGNKELSFRVKLAPDSVKEGSFKITRIRCWRITTTVPEGVRQTDSTQLELSFEYLMARDSLQWITIQSDQAILMSMCLQGMVEELIMKKQGKKMKKPSDRSKKGKRSFNRENSIASTLTQQPSSEAEENTSSKVLLSHKPVPNPLKFSDLKSLKGKGNDAVGNSAFDAAIGDDDL</sequence>
<dbReference type="PROSITE" id="PS50195">
    <property type="entry name" value="PX"/>
    <property type="match status" value="1"/>
</dbReference>
<accession>A0A9D4EJ42</accession>
<dbReference type="GO" id="GO:0032456">
    <property type="term" value="P:endocytic recycling"/>
    <property type="evidence" value="ECO:0007669"/>
    <property type="project" value="TreeGrafter"/>
</dbReference>
<dbReference type="SMART" id="SM00312">
    <property type="entry name" value="PX"/>
    <property type="match status" value="1"/>
</dbReference>
<evidence type="ECO:0000259" key="14">
    <source>
        <dbReference type="PROSITE" id="PS50195"/>
    </source>
</evidence>
<evidence type="ECO:0000256" key="12">
    <source>
        <dbReference type="ARBA" id="ARBA00045612"/>
    </source>
</evidence>
<dbReference type="FunFam" id="3.30.1520.10:FF:000008">
    <property type="entry name" value="Sorting nexin-17 isoform1"/>
    <property type="match status" value="1"/>
</dbReference>
<dbReference type="PANTHER" id="PTHR12431">
    <property type="entry name" value="SORTING NEXIN 17 AND 27"/>
    <property type="match status" value="1"/>
</dbReference>
<dbReference type="OrthoDB" id="5772781at2759"/>
<keyword evidence="10" id="KW-0472">Membrane</keyword>
<dbReference type="InterPro" id="IPR000159">
    <property type="entry name" value="RA_dom"/>
</dbReference>
<evidence type="ECO:0000256" key="4">
    <source>
        <dbReference type="ARBA" id="ARBA00015282"/>
    </source>
</evidence>
<keyword evidence="8" id="KW-0653">Protein transport</keyword>
<evidence type="ECO:0000313" key="16">
    <source>
        <dbReference type="EMBL" id="KAH3780593.1"/>
    </source>
</evidence>
<keyword evidence="11" id="KW-0968">Cytoplasmic vesicle</keyword>
<evidence type="ECO:0000256" key="1">
    <source>
        <dbReference type="ARBA" id="ARBA00004180"/>
    </source>
</evidence>
<dbReference type="Gene3D" id="3.10.20.90">
    <property type="entry name" value="Phosphatidylinositol 3-kinase Catalytic Subunit, Chain A, domain 1"/>
    <property type="match status" value="1"/>
</dbReference>
<keyword evidence="9" id="KW-0446">Lipid-binding</keyword>
<evidence type="ECO:0000256" key="2">
    <source>
        <dbReference type="ARBA" id="ARBA00004412"/>
    </source>
</evidence>
<dbReference type="InterPro" id="IPR037836">
    <property type="entry name" value="SNX17_FERM-like_dom"/>
</dbReference>
<dbReference type="Gene3D" id="1.20.80.60">
    <property type="match status" value="1"/>
</dbReference>
<dbReference type="InterPro" id="IPR028666">
    <property type="entry name" value="SNX17_FERM_N"/>
</dbReference>
<dbReference type="InterPro" id="IPR048767">
    <property type="entry name" value="SNX17-31_FERM_F2"/>
</dbReference>
<feature type="domain" description="Ras-associating" evidence="15">
    <location>
        <begin position="114"/>
        <end position="207"/>
    </location>
</feature>
<keyword evidence="5" id="KW-0813">Transport</keyword>
<feature type="domain" description="PX" evidence="14">
    <location>
        <begin position="1"/>
        <end position="108"/>
    </location>
</feature>
<dbReference type="Pfam" id="PF21271">
    <property type="entry name" value="SNX17-31_F2_FERM"/>
    <property type="match status" value="1"/>
</dbReference>
<dbReference type="GO" id="GO:0005769">
    <property type="term" value="C:early endosome"/>
    <property type="evidence" value="ECO:0007669"/>
    <property type="project" value="UniProtKB-SubCell"/>
</dbReference>
<keyword evidence="6" id="KW-0963">Cytoplasm</keyword>
<dbReference type="Pfam" id="PF18116">
    <property type="entry name" value="SNX17_FERM_C"/>
    <property type="match status" value="1"/>
</dbReference>
<evidence type="ECO:0000256" key="9">
    <source>
        <dbReference type="ARBA" id="ARBA00023121"/>
    </source>
</evidence>
<evidence type="ECO:0000256" key="7">
    <source>
        <dbReference type="ARBA" id="ARBA00022753"/>
    </source>
</evidence>
<dbReference type="Pfam" id="PF00787">
    <property type="entry name" value="PX"/>
    <property type="match status" value="1"/>
</dbReference>
<dbReference type="InterPro" id="IPR048763">
    <property type="entry name" value="SNX17-31_FERM_F1"/>
</dbReference>
<dbReference type="Pfam" id="PF21273">
    <property type="entry name" value="SNX17-27-31_F1_FERM"/>
    <property type="match status" value="1"/>
</dbReference>
<dbReference type="PROSITE" id="PS50200">
    <property type="entry name" value="RA"/>
    <property type="match status" value="1"/>
</dbReference>
<dbReference type="GO" id="GO:0030659">
    <property type="term" value="C:cytoplasmic vesicle membrane"/>
    <property type="evidence" value="ECO:0007669"/>
    <property type="project" value="UniProtKB-SubCell"/>
</dbReference>
<dbReference type="CDD" id="cd13337">
    <property type="entry name" value="FERM-like_C_SNX17"/>
    <property type="match status" value="1"/>
</dbReference>
<organism evidence="16 17">
    <name type="scientific">Dreissena polymorpha</name>
    <name type="common">Zebra mussel</name>
    <name type="synonym">Mytilus polymorpha</name>
    <dbReference type="NCBI Taxonomy" id="45954"/>
    <lineage>
        <taxon>Eukaryota</taxon>
        <taxon>Metazoa</taxon>
        <taxon>Spiralia</taxon>
        <taxon>Lophotrochozoa</taxon>
        <taxon>Mollusca</taxon>
        <taxon>Bivalvia</taxon>
        <taxon>Autobranchia</taxon>
        <taxon>Heteroconchia</taxon>
        <taxon>Euheterodonta</taxon>
        <taxon>Imparidentia</taxon>
        <taxon>Neoheterodontei</taxon>
        <taxon>Myida</taxon>
        <taxon>Dreissenoidea</taxon>
        <taxon>Dreissenidae</taxon>
        <taxon>Dreissena</taxon>
    </lineage>
</organism>
<dbReference type="Gene3D" id="2.30.29.30">
    <property type="entry name" value="Pleckstrin-homology domain (PH domain)/Phosphotyrosine-binding domain (PTB)"/>
    <property type="match status" value="1"/>
</dbReference>
<proteinExistence type="inferred from homology"/>
<evidence type="ECO:0000256" key="5">
    <source>
        <dbReference type="ARBA" id="ARBA00022448"/>
    </source>
</evidence>
<feature type="region of interest" description="Disordered" evidence="13">
    <location>
        <begin position="381"/>
        <end position="467"/>
    </location>
</feature>
<comment type="similarity">
    <text evidence="3">Belongs to the sorting nexin family.</text>
</comment>
<evidence type="ECO:0000259" key="15">
    <source>
        <dbReference type="PROSITE" id="PS50200"/>
    </source>
</evidence>
<evidence type="ECO:0000256" key="6">
    <source>
        <dbReference type="ARBA" id="ARBA00022490"/>
    </source>
</evidence>
<name>A0A9D4EJ42_DREPO</name>
<comment type="function">
    <text evidence="12">Critical regulator of endosomal recycling of numerous surface proteins, including integrins, signaling receptor and channels. Binds to NPxY sequences in the cytoplasmic tails of target cargos. Associates with retriever and CCC complexes to prevent lysosomal degradation and promote cell surface recycling of numerous cargos such as integrins ITGB1, ITGB5 and their associated alpha subunits. Also required for maintenance of normal cell surface levels of APP and LRP1. Interacts with membranes containing phosphatidylinositol 3-phosphate (PtdIns(3P)).</text>
</comment>
<dbReference type="Proteomes" id="UP000828390">
    <property type="component" value="Unassembled WGS sequence"/>
</dbReference>
<dbReference type="EMBL" id="JAIWYP010000008">
    <property type="protein sequence ID" value="KAH3780593.1"/>
    <property type="molecule type" value="Genomic_DNA"/>
</dbReference>